<evidence type="ECO:0000313" key="2">
    <source>
        <dbReference type="Proteomes" id="UP001162164"/>
    </source>
</evidence>
<organism evidence="1 2">
    <name type="scientific">Molorchus minor</name>
    <dbReference type="NCBI Taxonomy" id="1323400"/>
    <lineage>
        <taxon>Eukaryota</taxon>
        <taxon>Metazoa</taxon>
        <taxon>Ecdysozoa</taxon>
        <taxon>Arthropoda</taxon>
        <taxon>Hexapoda</taxon>
        <taxon>Insecta</taxon>
        <taxon>Pterygota</taxon>
        <taxon>Neoptera</taxon>
        <taxon>Endopterygota</taxon>
        <taxon>Coleoptera</taxon>
        <taxon>Polyphaga</taxon>
        <taxon>Cucujiformia</taxon>
        <taxon>Chrysomeloidea</taxon>
        <taxon>Cerambycidae</taxon>
        <taxon>Lamiinae</taxon>
        <taxon>Monochamini</taxon>
        <taxon>Molorchus</taxon>
    </lineage>
</organism>
<protein>
    <submittedName>
        <fullName evidence="1">Uncharacterized protein</fullName>
    </submittedName>
</protein>
<accession>A0ABQ9J7Z1</accession>
<feature type="non-terminal residue" evidence="1">
    <location>
        <position position="106"/>
    </location>
</feature>
<dbReference type="Proteomes" id="UP001162164">
    <property type="component" value="Unassembled WGS sequence"/>
</dbReference>
<gene>
    <name evidence="1" type="ORF">NQ317_014461</name>
</gene>
<keyword evidence="2" id="KW-1185">Reference proteome</keyword>
<comment type="caution">
    <text evidence="1">The sequence shown here is derived from an EMBL/GenBank/DDBJ whole genome shotgun (WGS) entry which is preliminary data.</text>
</comment>
<name>A0ABQ9J7Z1_9CUCU</name>
<dbReference type="EMBL" id="JAPWTJ010001021">
    <property type="protein sequence ID" value="KAJ8974290.1"/>
    <property type="molecule type" value="Genomic_DNA"/>
</dbReference>
<proteinExistence type="predicted"/>
<reference evidence="1" key="1">
    <citation type="journal article" date="2023" name="Insect Mol. Biol.">
        <title>Genome sequencing provides insights into the evolution of gene families encoding plant cell wall-degrading enzymes in longhorned beetles.</title>
        <authorList>
            <person name="Shin N.R."/>
            <person name="Okamura Y."/>
            <person name="Kirsch R."/>
            <person name="Pauchet Y."/>
        </authorList>
    </citation>
    <scope>NUCLEOTIDE SEQUENCE</scope>
    <source>
        <strain evidence="1">MMC_N1</strain>
    </source>
</reference>
<evidence type="ECO:0000313" key="1">
    <source>
        <dbReference type="EMBL" id="KAJ8974290.1"/>
    </source>
</evidence>
<sequence>MLFNIEKYLLVKTGQSTIKSNTRLHKNASLDIKRKKPPKLEPQVFVDTLNAKHYVALLKCRACGKCYLYHTLVIALTDIFGKTSNALYHNAVDFNVGETPKLNTYS</sequence>